<dbReference type="GeneID" id="31370873"/>
<proteinExistence type="predicted"/>
<evidence type="ECO:0000313" key="2">
    <source>
        <dbReference type="Proteomes" id="UP000006548"/>
    </source>
</evidence>
<accession>A0A1P8AXK3</accession>
<dbReference type="RefSeq" id="NP_001336516.1">
    <property type="nucleotide sequence ID" value="NM_001349589.1"/>
</dbReference>
<keyword evidence="2" id="KW-1185">Reference proteome</keyword>
<dbReference type="TAIR" id="AT2G35343"/>
<name>A0A1P8AXK3_ARATH</name>
<dbReference type="Proteomes" id="UP000006548">
    <property type="component" value="Chromosome 2"/>
</dbReference>
<reference evidence="1 2" key="1">
    <citation type="journal article" date="1999" name="Nature">
        <title>Sequence and analysis of chromosome 2 of the plant Arabidopsis thaliana.</title>
        <authorList>
            <person name="Lin X."/>
            <person name="Kaul S."/>
            <person name="Rounsley S."/>
            <person name="Shea T.P."/>
            <person name="Benito M.I."/>
            <person name="Town C.D."/>
            <person name="Fujii C.Y."/>
            <person name="Mason T."/>
            <person name="Bowman C.L."/>
            <person name="Barnstead M."/>
            <person name="Feldblyum T.V."/>
            <person name="Buell C.R."/>
            <person name="Ketchum K.A."/>
            <person name="Lee J."/>
            <person name="Ronning C.M."/>
            <person name="Koo H.L."/>
            <person name="Moffat K.S."/>
            <person name="Cronin L.A."/>
            <person name="Shen M."/>
            <person name="Pai G."/>
            <person name="Van Aken S."/>
            <person name="Umayam L."/>
            <person name="Tallon L.J."/>
            <person name="Gill J.E."/>
            <person name="Adams M.D."/>
            <person name="Carrera A.J."/>
            <person name="Creasy T.H."/>
            <person name="Goodman H.M."/>
            <person name="Somerville C.R."/>
            <person name="Copenhaver G.P."/>
            <person name="Preuss D."/>
            <person name="Nierman W.C."/>
            <person name="White O."/>
            <person name="Eisen J.A."/>
            <person name="Salzberg S.L."/>
            <person name="Fraser C.M."/>
            <person name="Venter J.C."/>
        </authorList>
    </citation>
    <scope>NUCLEOTIDE SEQUENCE [LARGE SCALE GENOMIC DNA]</scope>
    <source>
        <strain evidence="2">cv. Columbia</strain>
    </source>
</reference>
<organism evidence="1 2">
    <name type="scientific">Arabidopsis thaliana</name>
    <name type="common">Mouse-ear cress</name>
    <dbReference type="NCBI Taxonomy" id="3702"/>
    <lineage>
        <taxon>Eukaryota</taxon>
        <taxon>Viridiplantae</taxon>
        <taxon>Streptophyta</taxon>
        <taxon>Embryophyta</taxon>
        <taxon>Tracheophyta</taxon>
        <taxon>Spermatophyta</taxon>
        <taxon>Magnoliopsida</taxon>
        <taxon>eudicotyledons</taxon>
        <taxon>Gunneridae</taxon>
        <taxon>Pentapetalae</taxon>
        <taxon>rosids</taxon>
        <taxon>malvids</taxon>
        <taxon>Brassicales</taxon>
        <taxon>Brassicaceae</taxon>
        <taxon>Camelineae</taxon>
        <taxon>Arabidopsis</taxon>
    </lineage>
</organism>
<protein>
    <submittedName>
        <fullName evidence="1">Uncharacterized protein</fullName>
    </submittedName>
</protein>
<dbReference type="EMBL" id="CP002685">
    <property type="protein sequence ID" value="ANM61365.1"/>
    <property type="molecule type" value="Genomic_DNA"/>
</dbReference>
<evidence type="ECO:0000313" key="1">
    <source>
        <dbReference type="EMBL" id="ANM61365.1"/>
    </source>
</evidence>
<dbReference type="InParanoid" id="A0A1P8AXK3"/>
<sequence length="8" mass="996">MDSNFVKR</sequence>
<reference evidence="2" key="2">
    <citation type="journal article" date="2017" name="Plant J.">
        <title>Araport11: a complete reannotation of the Arabidopsis thaliana reference genome.</title>
        <authorList>
            <person name="Cheng C.Y."/>
            <person name="Krishnakumar V."/>
            <person name="Chan A.P."/>
            <person name="Thibaud-Nissen F."/>
            <person name="Schobel S."/>
            <person name="Town C.D."/>
        </authorList>
    </citation>
    <scope>GENOME REANNOTATION</scope>
    <source>
        <strain evidence="2">cv. Columbia</strain>
    </source>
</reference>
<gene>
    <name evidence="1" type="ordered locus">At2g35343</name>
</gene>